<dbReference type="EMBL" id="CP074132">
    <property type="protein sequence ID" value="QUX26915.1"/>
    <property type="molecule type" value="Genomic_DNA"/>
</dbReference>
<reference evidence="3" key="1">
    <citation type="submission" date="2021-05" db="EMBL/GenBank/DDBJ databases">
        <title>Direct Submission.</title>
        <authorList>
            <person name="Li K."/>
            <person name="Gao J."/>
        </authorList>
    </citation>
    <scope>NUCLEOTIDE SEQUENCE [LARGE SCALE GENOMIC DNA]</scope>
    <source>
        <strain evidence="3">HDS12</strain>
    </source>
</reference>
<protein>
    <submittedName>
        <fullName evidence="2">Transposase</fullName>
    </submittedName>
</protein>
<feature type="region of interest" description="Disordered" evidence="1">
    <location>
        <begin position="76"/>
        <end position="101"/>
    </location>
</feature>
<name>A0ABX8BXJ3_9ACTN</name>
<evidence type="ECO:0000313" key="2">
    <source>
        <dbReference type="EMBL" id="QUX26915.1"/>
    </source>
</evidence>
<dbReference type="Proteomes" id="UP000678016">
    <property type="component" value="Chromosome"/>
</dbReference>
<organism evidence="2 3">
    <name type="scientific">Nocardiopsis akebiae</name>
    <dbReference type="NCBI Taxonomy" id="2831968"/>
    <lineage>
        <taxon>Bacteria</taxon>
        <taxon>Bacillati</taxon>
        <taxon>Actinomycetota</taxon>
        <taxon>Actinomycetes</taxon>
        <taxon>Streptosporangiales</taxon>
        <taxon>Nocardiopsidaceae</taxon>
        <taxon>Nocardiopsis</taxon>
    </lineage>
</organism>
<accession>A0ABX8BXJ3</accession>
<keyword evidence="3" id="KW-1185">Reference proteome</keyword>
<proteinExistence type="predicted"/>
<evidence type="ECO:0000313" key="3">
    <source>
        <dbReference type="Proteomes" id="UP000678016"/>
    </source>
</evidence>
<gene>
    <name evidence="2" type="ORF">KGD83_16250</name>
</gene>
<feature type="compositionally biased region" description="Basic and acidic residues" evidence="1">
    <location>
        <begin position="80"/>
        <end position="95"/>
    </location>
</feature>
<dbReference type="RefSeq" id="WP_212640005.1">
    <property type="nucleotide sequence ID" value="NZ_CP074132.1"/>
</dbReference>
<evidence type="ECO:0000256" key="1">
    <source>
        <dbReference type="SAM" id="MobiDB-lite"/>
    </source>
</evidence>
<sequence length="101" mass="11044">MPSSSPSALTVEPVSRQDHLLQVIDIDGAIVTLDAVHTQADTAATIRAGDSHYVLTVKANNKHLYAQPKDLPWKYVPARTMRDTGHGRRETRTTKTADVPA</sequence>